<feature type="transmembrane region" description="Helical" evidence="1">
    <location>
        <begin position="68"/>
        <end position="89"/>
    </location>
</feature>
<dbReference type="OrthoDB" id="2441913at2759"/>
<dbReference type="EMBL" id="CAJVPY010013895">
    <property type="protein sequence ID" value="CAG8743379.1"/>
    <property type="molecule type" value="Genomic_DNA"/>
</dbReference>
<reference evidence="2" key="1">
    <citation type="submission" date="2021-06" db="EMBL/GenBank/DDBJ databases">
        <authorList>
            <person name="Kallberg Y."/>
            <person name="Tangrot J."/>
            <person name="Rosling A."/>
        </authorList>
    </citation>
    <scope>NUCLEOTIDE SEQUENCE</scope>
    <source>
        <strain evidence="2">MA453B</strain>
    </source>
</reference>
<keyword evidence="1" id="KW-0472">Membrane</keyword>
<comment type="caution">
    <text evidence="2">The sequence shown here is derived from an EMBL/GenBank/DDBJ whole genome shotgun (WGS) entry which is preliminary data.</text>
</comment>
<dbReference type="Proteomes" id="UP000789405">
    <property type="component" value="Unassembled WGS sequence"/>
</dbReference>
<dbReference type="AlphaFoldDB" id="A0A9N9IPM1"/>
<feature type="non-terminal residue" evidence="2">
    <location>
        <position position="293"/>
    </location>
</feature>
<feature type="transmembrane region" description="Helical" evidence="1">
    <location>
        <begin position="101"/>
        <end position="120"/>
    </location>
</feature>
<keyword evidence="1" id="KW-0812">Transmembrane</keyword>
<keyword evidence="1" id="KW-1133">Transmembrane helix</keyword>
<gene>
    <name evidence="2" type="ORF">DERYTH_LOCUS16209</name>
</gene>
<evidence type="ECO:0000256" key="1">
    <source>
        <dbReference type="SAM" id="Phobius"/>
    </source>
</evidence>
<organism evidence="2 3">
    <name type="scientific">Dentiscutata erythropus</name>
    <dbReference type="NCBI Taxonomy" id="1348616"/>
    <lineage>
        <taxon>Eukaryota</taxon>
        <taxon>Fungi</taxon>
        <taxon>Fungi incertae sedis</taxon>
        <taxon>Mucoromycota</taxon>
        <taxon>Glomeromycotina</taxon>
        <taxon>Glomeromycetes</taxon>
        <taxon>Diversisporales</taxon>
        <taxon>Gigasporaceae</taxon>
        <taxon>Dentiscutata</taxon>
    </lineage>
</organism>
<proteinExistence type="predicted"/>
<sequence length="293" mass="33521">IRKEHNFNKWIHLNKVKAPQEVKYFNKMDSSEQSEEENLIHQVIKFYIVKLNEEYKSYQKNTRYRQNVYVAEIFISLISIFLGQLFGFAQNSDILAKVGTQLTSLFGGIGLLVTIVTAYLNNTAQKYLESSSSTELDENTFKLMYLHIDDKVIKAFIDDLKKSNTNVSNANGTNADVSNVNGTNASGTNADGMKGGDLIETIDSKLYTKSKDNEFTMFTALDFYIIQLKRRNDILTRERIFDTQTYLSKNTEQALSLSLMYLGGIWCGLIILSKSYDFLESLENRIYAKDQKT</sequence>
<keyword evidence="3" id="KW-1185">Reference proteome</keyword>
<feature type="transmembrane region" description="Helical" evidence="1">
    <location>
        <begin position="254"/>
        <end position="272"/>
    </location>
</feature>
<name>A0A9N9IPM1_9GLOM</name>
<accession>A0A9N9IPM1</accession>
<evidence type="ECO:0000313" key="3">
    <source>
        <dbReference type="Proteomes" id="UP000789405"/>
    </source>
</evidence>
<protein>
    <submittedName>
        <fullName evidence="2">18728_t:CDS:1</fullName>
    </submittedName>
</protein>
<evidence type="ECO:0000313" key="2">
    <source>
        <dbReference type="EMBL" id="CAG8743379.1"/>
    </source>
</evidence>